<proteinExistence type="predicted"/>
<evidence type="ECO:0000313" key="3">
    <source>
        <dbReference type="Proteomes" id="UP001398420"/>
    </source>
</evidence>
<evidence type="ECO:0000256" key="1">
    <source>
        <dbReference type="SAM" id="SignalP"/>
    </source>
</evidence>
<accession>A0ABU9LQ96</accession>
<feature type="signal peptide" evidence="1">
    <location>
        <begin position="1"/>
        <end position="27"/>
    </location>
</feature>
<feature type="chain" id="PRO_5047339189" description="WxL domain-containing protein" evidence="1">
    <location>
        <begin position="28"/>
        <end position="192"/>
    </location>
</feature>
<keyword evidence="3" id="KW-1185">Reference proteome</keyword>
<protein>
    <recommendedName>
        <fullName evidence="4">WxL domain-containing protein</fullName>
    </recommendedName>
</protein>
<dbReference type="EMBL" id="JBCEWA010000007">
    <property type="protein sequence ID" value="MEL5988686.1"/>
    <property type="molecule type" value="Genomic_DNA"/>
</dbReference>
<dbReference type="Proteomes" id="UP001398420">
    <property type="component" value="Unassembled WGS sequence"/>
</dbReference>
<comment type="caution">
    <text evidence="2">The sequence shown here is derived from an EMBL/GenBank/DDBJ whole genome shotgun (WGS) entry which is preliminary data.</text>
</comment>
<reference evidence="2 3" key="1">
    <citation type="submission" date="2024-04" db="EMBL/GenBank/DDBJ databases">
        <authorList>
            <person name="Wu Y.S."/>
            <person name="Zhang L."/>
        </authorList>
    </citation>
    <scope>NUCLEOTIDE SEQUENCE [LARGE SCALE GENOMIC DNA]</scope>
    <source>
        <strain evidence="2 3">KG-01</strain>
    </source>
</reference>
<organism evidence="2 3">
    <name type="scientific">Kurthia gibsonii</name>
    <dbReference type="NCBI Taxonomy" id="33946"/>
    <lineage>
        <taxon>Bacteria</taxon>
        <taxon>Bacillati</taxon>
        <taxon>Bacillota</taxon>
        <taxon>Bacilli</taxon>
        <taxon>Bacillales</taxon>
        <taxon>Caryophanaceae</taxon>
        <taxon>Kurthia</taxon>
    </lineage>
</organism>
<name>A0ABU9LQ96_9BACL</name>
<gene>
    <name evidence="2" type="ORF">AAF454_09785</name>
</gene>
<keyword evidence="1" id="KW-0732">Signal</keyword>
<evidence type="ECO:0000313" key="2">
    <source>
        <dbReference type="EMBL" id="MEL5988686.1"/>
    </source>
</evidence>
<dbReference type="RefSeq" id="WP_342303012.1">
    <property type="nucleotide sequence ID" value="NZ_JBCEWA010000007.1"/>
</dbReference>
<evidence type="ECO:0008006" key="4">
    <source>
        <dbReference type="Google" id="ProtNLM"/>
    </source>
</evidence>
<sequence>MNKKIYFYRMLLSFALLMSLPITFTHAKDFPVNQSDNTAVKIRINEPVIGIEVLQSPDFGTHTVNKNEQLISSEKDLVIQVLDDDQLGNWKLNYDLSYFKLSNDTVLTKESTVTIQKGKLYGYDANGKLVYIKEQTSPLEGKGTLVENQSNDYTKYQYRVKKEAIEMLIPANPKVGDYVAIQTVILEATPNY</sequence>